<evidence type="ECO:0000256" key="2">
    <source>
        <dbReference type="ARBA" id="ARBA00022821"/>
    </source>
</evidence>
<reference evidence="5" key="1">
    <citation type="journal article" date="2012" name="Nat. Biotechnol.">
        <title>Draft genome sequence of pigeonpea (Cajanus cajan), an orphan legume crop of resource-poor farmers.</title>
        <authorList>
            <person name="Varshney R.K."/>
            <person name="Chen W."/>
            <person name="Li Y."/>
            <person name="Bharti A.K."/>
            <person name="Saxena R.K."/>
            <person name="Schlueter J.A."/>
            <person name="Donoghue M.T."/>
            <person name="Azam S."/>
            <person name="Fan G."/>
            <person name="Whaley A.M."/>
            <person name="Farmer A.D."/>
            <person name="Sheridan J."/>
            <person name="Iwata A."/>
            <person name="Tuteja R."/>
            <person name="Penmetsa R.V."/>
            <person name="Wu W."/>
            <person name="Upadhyaya H.D."/>
            <person name="Yang S.P."/>
            <person name="Shah T."/>
            <person name="Saxena K.B."/>
            <person name="Michael T."/>
            <person name="McCombie W.R."/>
            <person name="Yang B."/>
            <person name="Zhang G."/>
            <person name="Yang H."/>
            <person name="Wang J."/>
            <person name="Spillane C."/>
            <person name="Cook D.R."/>
            <person name="May G.D."/>
            <person name="Xu X."/>
            <person name="Jackson S.A."/>
        </authorList>
    </citation>
    <scope>NUCLEOTIDE SEQUENCE [LARGE SCALE GENOMIC DNA]</scope>
</reference>
<organism evidence="5 6">
    <name type="scientific">Cajanus cajan</name>
    <name type="common">Pigeon pea</name>
    <name type="synonym">Cajanus indicus</name>
    <dbReference type="NCBI Taxonomy" id="3821"/>
    <lineage>
        <taxon>Eukaryota</taxon>
        <taxon>Viridiplantae</taxon>
        <taxon>Streptophyta</taxon>
        <taxon>Embryophyta</taxon>
        <taxon>Tracheophyta</taxon>
        <taxon>Spermatophyta</taxon>
        <taxon>Magnoliopsida</taxon>
        <taxon>eudicotyledons</taxon>
        <taxon>Gunneridae</taxon>
        <taxon>Pentapetalae</taxon>
        <taxon>rosids</taxon>
        <taxon>fabids</taxon>
        <taxon>Fabales</taxon>
        <taxon>Fabaceae</taxon>
        <taxon>Papilionoideae</taxon>
        <taxon>50 kb inversion clade</taxon>
        <taxon>NPAAA clade</taxon>
        <taxon>indigoferoid/millettioid clade</taxon>
        <taxon>Phaseoleae</taxon>
        <taxon>Cajanus</taxon>
    </lineage>
</organism>
<evidence type="ECO:0000313" key="5">
    <source>
        <dbReference type="EMBL" id="KYP35299.1"/>
    </source>
</evidence>
<proteinExistence type="predicted"/>
<dbReference type="InterPro" id="IPR032675">
    <property type="entry name" value="LRR_dom_sf"/>
</dbReference>
<name>A0A151QYH3_CAJCA</name>
<dbReference type="InterPro" id="IPR055414">
    <property type="entry name" value="LRR_R13L4/SHOC2-like"/>
</dbReference>
<feature type="domain" description="Disease resistance R13L4/SHOC-2-like LRR" evidence="4">
    <location>
        <begin position="182"/>
        <end position="322"/>
    </location>
</feature>
<dbReference type="OMA" id="SISECNE"/>
<dbReference type="PANTHER" id="PTHR36766">
    <property type="entry name" value="PLANT BROAD-SPECTRUM MILDEW RESISTANCE PROTEIN RPW8"/>
    <property type="match status" value="1"/>
</dbReference>
<keyword evidence="1" id="KW-0677">Repeat</keyword>
<feature type="non-terminal residue" evidence="5">
    <location>
        <position position="1"/>
    </location>
</feature>
<evidence type="ECO:0000259" key="3">
    <source>
        <dbReference type="Pfam" id="PF23559"/>
    </source>
</evidence>
<dbReference type="Gene3D" id="3.80.10.10">
    <property type="entry name" value="Ribonuclease Inhibitor"/>
    <property type="match status" value="2"/>
</dbReference>
<feature type="domain" description="Disease resistance protein winged helix" evidence="3">
    <location>
        <begin position="35"/>
        <end position="106"/>
    </location>
</feature>
<dbReference type="FunFam" id="1.10.10.10:FF:000322">
    <property type="entry name" value="Probable disease resistance protein At1g63360"/>
    <property type="match status" value="1"/>
</dbReference>
<protein>
    <submittedName>
        <fullName evidence="5">Disease resistance protein RGA2</fullName>
    </submittedName>
</protein>
<dbReference type="AlphaFoldDB" id="A0A151QYH3"/>
<dbReference type="PANTHER" id="PTHR36766:SF42">
    <property type="entry name" value="NB-ARC DOMAIN DISEASE RESISTANCE PROTEIN"/>
    <property type="match status" value="1"/>
</dbReference>
<dbReference type="EMBL" id="KQ484407">
    <property type="protein sequence ID" value="KYP35299.1"/>
    <property type="molecule type" value="Genomic_DNA"/>
</dbReference>
<sequence>LIQPTRGENFILGALKLSYVNLGLSLRRCFSFCAIFPKGSEIVKEELIHLWMANGFIKSEGNLEVENVGNKVWKRLYCRSFFQEVKTDKLGIITSFKMHDLFHDLAQSVVGEECVVYEKTRLTDLSSRVHHFHLFKSNEYESVNKASLDKVESLRTFLDDLYWYDRNVPMFPLNNSLRALKLSSRQMSPLVDLTHLRYLYLRRSLVTCLPSSICRLEKLQILKLEECQCLLRLPKDLTQLQDLRHLVINRFYRCKKLKWLCEGLGHLACLEVFCVCSCPEVVALPSNMNQLTALREVMICGRLVECLQGILSLQSLIIYDCSSLPEWLGELTSLKELEISGNRELRSLPSSIEKLTNLSVLKIYNGTELRSLPSSIQRLTNLSRLRIASCPELEKRCNGERGEDWQFIAHIPQLEVISHPKRKTCTLYGKFMSLFFVS</sequence>
<dbReference type="SUPFAM" id="SSF52058">
    <property type="entry name" value="L domain-like"/>
    <property type="match status" value="1"/>
</dbReference>
<dbReference type="Pfam" id="PF23559">
    <property type="entry name" value="WHD_DRP"/>
    <property type="match status" value="1"/>
</dbReference>
<keyword evidence="6" id="KW-1185">Reference proteome</keyword>
<evidence type="ECO:0000259" key="4">
    <source>
        <dbReference type="Pfam" id="PF23598"/>
    </source>
</evidence>
<dbReference type="Gene3D" id="1.10.10.10">
    <property type="entry name" value="Winged helix-like DNA-binding domain superfamily/Winged helix DNA-binding domain"/>
    <property type="match status" value="1"/>
</dbReference>
<dbReference type="STRING" id="3821.A0A151QYH3"/>
<evidence type="ECO:0000313" key="6">
    <source>
        <dbReference type="Proteomes" id="UP000075243"/>
    </source>
</evidence>
<gene>
    <name evidence="5" type="ORF">KK1_043676</name>
</gene>
<keyword evidence="2" id="KW-0611">Plant defense</keyword>
<dbReference type="GO" id="GO:0006952">
    <property type="term" value="P:defense response"/>
    <property type="evidence" value="ECO:0007669"/>
    <property type="project" value="UniProtKB-KW"/>
</dbReference>
<dbReference type="InterPro" id="IPR036388">
    <property type="entry name" value="WH-like_DNA-bd_sf"/>
</dbReference>
<accession>A0A151QYH3</accession>
<dbReference type="InterPro" id="IPR058922">
    <property type="entry name" value="WHD_DRP"/>
</dbReference>
<dbReference type="Pfam" id="PF23598">
    <property type="entry name" value="LRR_14"/>
    <property type="match status" value="1"/>
</dbReference>
<evidence type="ECO:0000256" key="1">
    <source>
        <dbReference type="ARBA" id="ARBA00022737"/>
    </source>
</evidence>
<dbReference type="Proteomes" id="UP000075243">
    <property type="component" value="Unassembled WGS sequence"/>
</dbReference>